<protein>
    <recommendedName>
        <fullName evidence="1">Aminotransferase</fullName>
        <ecNumber evidence="1">2.6.1.-</ecNumber>
    </recommendedName>
</protein>
<name>A0ABW1FRY1_9ACTN</name>
<dbReference type="InterPro" id="IPR015421">
    <property type="entry name" value="PyrdxlP-dep_Trfase_major"/>
</dbReference>
<reference evidence="4" key="1">
    <citation type="journal article" date="2019" name="Int. J. Syst. Evol. Microbiol.">
        <title>The Global Catalogue of Microorganisms (GCM) 10K type strain sequencing project: providing services to taxonomists for standard genome sequencing and annotation.</title>
        <authorList>
            <consortium name="The Broad Institute Genomics Platform"/>
            <consortium name="The Broad Institute Genome Sequencing Center for Infectious Disease"/>
            <person name="Wu L."/>
            <person name="Ma J."/>
        </authorList>
    </citation>
    <scope>NUCLEOTIDE SEQUENCE [LARGE SCALE GENOMIC DNA]</scope>
    <source>
        <strain evidence="4">CGMCC 1.15809</strain>
    </source>
</reference>
<comment type="cofactor">
    <cofactor evidence="1">
        <name>pyridoxal 5'-phosphate</name>
        <dbReference type="ChEBI" id="CHEBI:597326"/>
    </cofactor>
</comment>
<dbReference type="Gene3D" id="3.90.1150.10">
    <property type="entry name" value="Aspartate Aminotransferase, domain 1"/>
    <property type="match status" value="1"/>
</dbReference>
<accession>A0ABW1FRY1</accession>
<dbReference type="PANTHER" id="PTHR43510">
    <property type="entry name" value="AMINOTRANSFERASE FUNCTION, HYPOTHETICAL (EUROFUNG)"/>
    <property type="match status" value="1"/>
</dbReference>
<dbReference type="InterPro" id="IPR015422">
    <property type="entry name" value="PyrdxlP-dep_Trfase_small"/>
</dbReference>
<dbReference type="PROSITE" id="PS00105">
    <property type="entry name" value="AA_TRANSFER_CLASS_1"/>
    <property type="match status" value="1"/>
</dbReference>
<keyword evidence="4" id="KW-1185">Reference proteome</keyword>
<dbReference type="RefSeq" id="WP_345076989.1">
    <property type="nucleotide sequence ID" value="NZ_BAAAWG010000001.1"/>
</dbReference>
<evidence type="ECO:0000313" key="4">
    <source>
        <dbReference type="Proteomes" id="UP001596241"/>
    </source>
</evidence>
<gene>
    <name evidence="3" type="ORF">ACFP3M_30555</name>
</gene>
<evidence type="ECO:0000313" key="3">
    <source>
        <dbReference type="EMBL" id="MFC5897153.1"/>
    </source>
</evidence>
<dbReference type="PANTHER" id="PTHR43510:SF1">
    <property type="entry name" value="AMINOTRANSFERASE FUNCTION, HYPOTHETICAL (EUROFUNG)"/>
    <property type="match status" value="1"/>
</dbReference>
<dbReference type="CDD" id="cd00609">
    <property type="entry name" value="AAT_like"/>
    <property type="match status" value="1"/>
</dbReference>
<comment type="similarity">
    <text evidence="1">Belongs to the class-I pyridoxal-phosphate-dependent aminotransferase family.</text>
</comment>
<dbReference type="Pfam" id="PF00155">
    <property type="entry name" value="Aminotran_1_2"/>
    <property type="match status" value="1"/>
</dbReference>
<proteinExistence type="inferred from homology"/>
<dbReference type="EMBL" id="JBHSPW010000019">
    <property type="protein sequence ID" value="MFC5897153.1"/>
    <property type="molecule type" value="Genomic_DNA"/>
</dbReference>
<dbReference type="EC" id="2.6.1.-" evidence="1"/>
<dbReference type="InterPro" id="IPR004839">
    <property type="entry name" value="Aminotransferase_I/II_large"/>
</dbReference>
<dbReference type="InterPro" id="IPR015424">
    <property type="entry name" value="PyrdxlP-dep_Trfase"/>
</dbReference>
<feature type="domain" description="Aminotransferase class I/classII large" evidence="2">
    <location>
        <begin position="49"/>
        <end position="349"/>
    </location>
</feature>
<keyword evidence="1" id="KW-0808">Transferase</keyword>
<evidence type="ECO:0000259" key="2">
    <source>
        <dbReference type="Pfam" id="PF00155"/>
    </source>
</evidence>
<keyword evidence="1 3" id="KW-0032">Aminotransferase</keyword>
<comment type="caution">
    <text evidence="3">The sequence shown here is derived from an EMBL/GenBank/DDBJ whole genome shotgun (WGS) entry which is preliminary data.</text>
</comment>
<dbReference type="Gene3D" id="3.40.640.10">
    <property type="entry name" value="Type I PLP-dependent aspartate aminotransferase-like (Major domain)"/>
    <property type="match status" value="1"/>
</dbReference>
<dbReference type="Proteomes" id="UP001596241">
    <property type="component" value="Unassembled WGS sequence"/>
</dbReference>
<dbReference type="SUPFAM" id="SSF53383">
    <property type="entry name" value="PLP-dependent transferases"/>
    <property type="match status" value="1"/>
</dbReference>
<dbReference type="InterPro" id="IPR004838">
    <property type="entry name" value="NHTrfase_class1_PyrdxlP-BS"/>
</dbReference>
<evidence type="ECO:0000256" key="1">
    <source>
        <dbReference type="RuleBase" id="RU000481"/>
    </source>
</evidence>
<organism evidence="3 4">
    <name type="scientific">Streptomyces ramulosus</name>
    <dbReference type="NCBI Taxonomy" id="47762"/>
    <lineage>
        <taxon>Bacteria</taxon>
        <taxon>Bacillati</taxon>
        <taxon>Actinomycetota</taxon>
        <taxon>Actinomycetes</taxon>
        <taxon>Kitasatosporales</taxon>
        <taxon>Streptomycetaceae</taxon>
        <taxon>Streptomyces</taxon>
    </lineage>
</organism>
<dbReference type="GO" id="GO:0008483">
    <property type="term" value="F:transaminase activity"/>
    <property type="evidence" value="ECO:0007669"/>
    <property type="project" value="UniProtKB-KW"/>
</dbReference>
<sequence>MTLSMQEWIFTESFGRYTIDLGDSNVTPLSAADLLGPDALRELARLPLGYGHEAGLPELRAAIAARHARAGPESVLVAHGAQEAFSLLIRALDRPPRSEAIVVGSGWSQHSALPAEEGMKVVTVPLAEDEEALLAAVAKAATWRTGAIVVASPDNPTGWSASPALLEALSEIAGSYDALLIVDEEYVIDGERSVAGLNESVAVVSGLSKLHGLPGLRIGWCVARPELIARCTRRKHLSTIANSVLCERLALAVLADDAAFRRRAATLCGAGRAVLRAWAAERGTVEVLGSGEELPFAWLRLAAGTDSLAVARAALRGGVLVIPGEVFDRPGHLRVTVGRDPAELRAGLAVLTDALADPAAVRQAA</sequence>